<evidence type="ECO:0008006" key="3">
    <source>
        <dbReference type="Google" id="ProtNLM"/>
    </source>
</evidence>
<reference evidence="2" key="1">
    <citation type="submission" date="2015-01" db="EMBL/GenBank/DDBJ databases">
        <authorList>
            <person name="Manzoor Shahid"/>
            <person name="Zubair Saima"/>
        </authorList>
    </citation>
    <scope>NUCLEOTIDE SEQUENCE [LARGE SCALE GENOMIC DNA]</scope>
    <source>
        <strain evidence="2">V1</strain>
    </source>
</reference>
<dbReference type="Proteomes" id="UP000042527">
    <property type="component" value="Unassembled WGS sequence"/>
</dbReference>
<dbReference type="Pfam" id="PF26331">
    <property type="entry name" value="DUF8086"/>
    <property type="match status" value="1"/>
</dbReference>
<dbReference type="PROSITE" id="PS51257">
    <property type="entry name" value="PROKAR_LIPOPROTEIN"/>
    <property type="match status" value="1"/>
</dbReference>
<dbReference type="EMBL" id="CDNC01000001">
    <property type="protein sequence ID" value="CEM60400.1"/>
    <property type="molecule type" value="Genomic_DNA"/>
</dbReference>
<proteinExistence type="predicted"/>
<dbReference type="InterPro" id="IPR058399">
    <property type="entry name" value="DUF8086"/>
</dbReference>
<gene>
    <name evidence="1" type="ORF">TPHV1_10068</name>
</gene>
<protein>
    <recommendedName>
        <fullName evidence="3">Lipoprotein</fullName>
    </recommendedName>
</protein>
<name>A0A0B7GTU2_TREPH</name>
<accession>A0A0B7GTU2</accession>
<sequence>MPNKLRFIFIYVFISLFFPAIISCKKKADEIPAQIPEPPPQIVEVPTDFWYAFSVNQDGSPMVKAIDRIENLPPVSFFPWTESLRVSGIGLMYPSAKILINHAGIIDSRELLAGESFQMPIQNYFLHHTVSGFYTSEQDAFIRIYKNTVFSPLLQNDVGESPFLCKVSESAELTPAFFPSSIGLSKNAQCVSLQKKKDSWYASFKTETKTQVQFTYLVFKSFNGLANGKFSTVSAEAFRSALMPIRHSAIAVDEEESRILHLINKASEQNLRVMAFTPSWPSERVYEKKERGSDGEDFSEREAVASVFAQPFHGIIAGLLVNNGSFYFLSEGTEEVKKIELPPLPENFVYTYFTCCNDKIITAWEEQNFYAVGRSGIAVLDIQKHCFGNE</sequence>
<evidence type="ECO:0000313" key="2">
    <source>
        <dbReference type="Proteomes" id="UP000042527"/>
    </source>
</evidence>
<organism evidence="1 2">
    <name type="scientific">Treponema phagedenis</name>
    <dbReference type="NCBI Taxonomy" id="162"/>
    <lineage>
        <taxon>Bacteria</taxon>
        <taxon>Pseudomonadati</taxon>
        <taxon>Spirochaetota</taxon>
        <taxon>Spirochaetia</taxon>
        <taxon>Spirochaetales</taxon>
        <taxon>Treponemataceae</taxon>
        <taxon>Treponema</taxon>
    </lineage>
</organism>
<dbReference type="AlphaFoldDB" id="A0A0B7GTU2"/>
<dbReference type="OrthoDB" id="356296at2"/>
<keyword evidence="2" id="KW-1185">Reference proteome</keyword>
<dbReference type="RefSeq" id="WP_044634190.1">
    <property type="nucleotide sequence ID" value="NZ_CDNC01000001.1"/>
</dbReference>
<evidence type="ECO:0000313" key="1">
    <source>
        <dbReference type="EMBL" id="CEM60400.1"/>
    </source>
</evidence>